<name>A0A1L7CN73_CORFL</name>
<dbReference type="GeneID" id="82880805"/>
<comment type="pathway">
    <text evidence="7">Lipid metabolism; fatty acid biosynthesis.</text>
</comment>
<evidence type="ECO:0000313" key="12">
    <source>
        <dbReference type="Proteomes" id="UP000185479"/>
    </source>
</evidence>
<comment type="similarity">
    <text evidence="7">Belongs to the acyl carrier protein (ACP) family.</text>
</comment>
<reference evidence="11 13" key="2">
    <citation type="submission" date="2019-06" db="EMBL/GenBank/DDBJ databases">
        <title>Whole genome shotgun sequence of Corynebacterium flavescens NBRC 14136.</title>
        <authorList>
            <person name="Hosoyama A."/>
            <person name="Uohara A."/>
            <person name="Ohji S."/>
            <person name="Ichikawa N."/>
        </authorList>
    </citation>
    <scope>NUCLEOTIDE SEQUENCE [LARGE SCALE GENOMIC DNA]</scope>
    <source>
        <strain evidence="11 13">NBRC 14136</strain>
    </source>
</reference>
<dbReference type="STRING" id="28028.CFLV_08790"/>
<dbReference type="PROSITE" id="PS50075">
    <property type="entry name" value="CARRIER"/>
    <property type="match status" value="1"/>
</dbReference>
<evidence type="ECO:0000256" key="6">
    <source>
        <dbReference type="ARBA" id="ARBA00023160"/>
    </source>
</evidence>
<evidence type="ECO:0000256" key="1">
    <source>
        <dbReference type="ARBA" id="ARBA00022450"/>
    </source>
</evidence>
<dbReference type="KEGG" id="cfc:CFLV_08790"/>
<accession>A0A1L7CN73</accession>
<dbReference type="GO" id="GO:0009245">
    <property type="term" value="P:lipid A biosynthetic process"/>
    <property type="evidence" value="ECO:0007669"/>
    <property type="project" value="TreeGrafter"/>
</dbReference>
<dbReference type="HAMAP" id="MF_01217">
    <property type="entry name" value="Acyl_carrier"/>
    <property type="match status" value="1"/>
</dbReference>
<evidence type="ECO:0000256" key="8">
    <source>
        <dbReference type="SAM" id="MobiDB-lite"/>
    </source>
</evidence>
<keyword evidence="5 7" id="KW-0443">Lipid metabolism</keyword>
<evidence type="ECO:0000313" key="11">
    <source>
        <dbReference type="EMBL" id="GEB98083.1"/>
    </source>
</evidence>
<dbReference type="EMBL" id="BJNB01000023">
    <property type="protein sequence ID" value="GEB98083.1"/>
    <property type="molecule type" value="Genomic_DNA"/>
</dbReference>
<evidence type="ECO:0000313" key="13">
    <source>
        <dbReference type="Proteomes" id="UP000315353"/>
    </source>
</evidence>
<evidence type="ECO:0000256" key="5">
    <source>
        <dbReference type="ARBA" id="ARBA00023098"/>
    </source>
</evidence>
<dbReference type="InterPro" id="IPR003231">
    <property type="entry name" value="ACP"/>
</dbReference>
<feature type="region of interest" description="Disordered" evidence="8">
    <location>
        <begin position="1"/>
        <end position="27"/>
    </location>
</feature>
<dbReference type="GO" id="GO:0000035">
    <property type="term" value="F:acyl binding"/>
    <property type="evidence" value="ECO:0007669"/>
    <property type="project" value="TreeGrafter"/>
</dbReference>
<dbReference type="AlphaFoldDB" id="A0A1L7CN73"/>
<feature type="compositionally biased region" description="Polar residues" evidence="8">
    <location>
        <begin position="1"/>
        <end position="11"/>
    </location>
</feature>
<keyword evidence="3 7" id="KW-0597">Phosphoprotein</keyword>
<organism evidence="10 12">
    <name type="scientific">Corynebacterium flavescens</name>
    <dbReference type="NCBI Taxonomy" id="28028"/>
    <lineage>
        <taxon>Bacteria</taxon>
        <taxon>Bacillati</taxon>
        <taxon>Actinomycetota</taxon>
        <taxon>Actinomycetes</taxon>
        <taxon>Mycobacteriales</taxon>
        <taxon>Corynebacteriaceae</taxon>
        <taxon>Corynebacterium</taxon>
    </lineage>
</organism>
<dbReference type="InterPro" id="IPR009081">
    <property type="entry name" value="PP-bd_ACP"/>
</dbReference>
<comment type="subcellular location">
    <subcellularLocation>
        <location evidence="7">Cytoplasm</location>
    </subcellularLocation>
</comment>
<protein>
    <recommendedName>
        <fullName evidence="7">Acyl carrier protein</fullName>
        <shortName evidence="7">ACP</shortName>
    </recommendedName>
</protein>
<keyword evidence="1 7" id="KW-0596">Phosphopantetheine</keyword>
<keyword evidence="12" id="KW-1185">Reference proteome</keyword>
<dbReference type="Gene3D" id="1.10.1200.10">
    <property type="entry name" value="ACP-like"/>
    <property type="match status" value="1"/>
</dbReference>
<keyword evidence="7" id="KW-0963">Cytoplasm</keyword>
<feature type="modified residue" description="O-(pantetheine 4'-phosphoryl)serine" evidence="7">
    <location>
        <position position="59"/>
    </location>
</feature>
<dbReference type="GO" id="GO:0005829">
    <property type="term" value="C:cytosol"/>
    <property type="evidence" value="ECO:0007669"/>
    <property type="project" value="TreeGrafter"/>
</dbReference>
<sequence length="99" mass="11151">MSNDFSAQLQARFQGAQPRNDSPEPSDVYGKLTQLISKVTGITEGLERDARFEDLGVASLDFIELTVRAEDEFKVRLEEETMAEISTIGELVNYVEEHQ</sequence>
<dbReference type="PANTHER" id="PTHR20863:SF76">
    <property type="entry name" value="CARRIER DOMAIN-CONTAINING PROTEIN"/>
    <property type="match status" value="1"/>
</dbReference>
<evidence type="ECO:0000313" key="10">
    <source>
        <dbReference type="EMBL" id="APT87279.1"/>
    </source>
</evidence>
<dbReference type="InterPro" id="IPR036736">
    <property type="entry name" value="ACP-like_sf"/>
</dbReference>
<dbReference type="Pfam" id="PF00550">
    <property type="entry name" value="PP-binding"/>
    <property type="match status" value="1"/>
</dbReference>
<dbReference type="SUPFAM" id="SSF47336">
    <property type="entry name" value="ACP-like"/>
    <property type="match status" value="1"/>
</dbReference>
<feature type="domain" description="Carrier" evidence="9">
    <location>
        <begin position="23"/>
        <end position="99"/>
    </location>
</feature>
<comment type="PTM">
    <text evidence="7">4'-phosphopantetheine is transferred from CoA to a specific serine of apo-ACP by AcpS. This modification is essential for activity because fatty acids are bound in thioester linkage to the sulfhydryl of the prosthetic group.</text>
</comment>
<keyword evidence="2 7" id="KW-0444">Lipid biosynthesis</keyword>
<evidence type="ECO:0000256" key="3">
    <source>
        <dbReference type="ARBA" id="ARBA00022553"/>
    </source>
</evidence>
<dbReference type="GO" id="GO:0016020">
    <property type="term" value="C:membrane"/>
    <property type="evidence" value="ECO:0007669"/>
    <property type="project" value="GOC"/>
</dbReference>
<evidence type="ECO:0000259" key="9">
    <source>
        <dbReference type="PROSITE" id="PS50075"/>
    </source>
</evidence>
<dbReference type="Proteomes" id="UP000185479">
    <property type="component" value="Chromosome"/>
</dbReference>
<dbReference type="OrthoDB" id="4409886at2"/>
<keyword evidence="4 7" id="KW-0276">Fatty acid metabolism</keyword>
<dbReference type="PANTHER" id="PTHR20863">
    <property type="entry name" value="ACYL CARRIER PROTEIN"/>
    <property type="match status" value="1"/>
</dbReference>
<evidence type="ECO:0000256" key="7">
    <source>
        <dbReference type="HAMAP-Rule" id="MF_01217"/>
    </source>
</evidence>
<gene>
    <name evidence="7" type="primary">acpP</name>
    <name evidence="11" type="ORF">CFL01nite_15780</name>
    <name evidence="10" type="ORF">CFLV_08790</name>
</gene>
<dbReference type="GO" id="GO:0000036">
    <property type="term" value="F:acyl carrier activity"/>
    <property type="evidence" value="ECO:0007669"/>
    <property type="project" value="UniProtKB-UniRule"/>
</dbReference>
<keyword evidence="6 7" id="KW-0275">Fatty acid biosynthesis</keyword>
<comment type="function">
    <text evidence="7">Carrier of the growing fatty acid chain in fatty acid biosynthesis.</text>
</comment>
<dbReference type="Proteomes" id="UP000315353">
    <property type="component" value="Unassembled WGS sequence"/>
</dbReference>
<evidence type="ECO:0000256" key="4">
    <source>
        <dbReference type="ARBA" id="ARBA00022832"/>
    </source>
</evidence>
<dbReference type="UniPathway" id="UPA00094"/>
<dbReference type="RefSeq" id="WP_075730208.1">
    <property type="nucleotide sequence ID" value="NZ_BJNB01000023.1"/>
</dbReference>
<proteinExistence type="inferred from homology"/>
<reference evidence="10 12" key="1">
    <citation type="submission" date="2014-08" db="EMBL/GenBank/DDBJ databases">
        <title>Complete genome sequence of Corynebacterium flavescens OJ8(T)(=DSM 20296(T)), isolated from cheese.</title>
        <authorList>
            <person name="Ruckert C."/>
            <person name="Albersmeier A."/>
            <person name="Winkler A."/>
            <person name="Kalinowski J."/>
        </authorList>
    </citation>
    <scope>NUCLEOTIDE SEQUENCE [LARGE SCALE GENOMIC DNA]</scope>
    <source>
        <strain evidence="10 12">OJ8</strain>
    </source>
</reference>
<dbReference type="EMBL" id="CP009246">
    <property type="protein sequence ID" value="APT87279.1"/>
    <property type="molecule type" value="Genomic_DNA"/>
</dbReference>
<evidence type="ECO:0000256" key="2">
    <source>
        <dbReference type="ARBA" id="ARBA00022516"/>
    </source>
</evidence>